<evidence type="ECO:0000313" key="2">
    <source>
        <dbReference type="Proteomes" id="UP000566819"/>
    </source>
</evidence>
<protein>
    <submittedName>
        <fullName evidence="1">Uncharacterized protein</fullName>
    </submittedName>
</protein>
<gene>
    <name evidence="1" type="ORF">G7Y89_g7770</name>
</gene>
<evidence type="ECO:0000313" key="1">
    <source>
        <dbReference type="EMBL" id="KAF4630367.1"/>
    </source>
</evidence>
<accession>A0A8H4RLE7</accession>
<reference evidence="1 2" key="1">
    <citation type="submission" date="2020-03" db="EMBL/GenBank/DDBJ databases">
        <title>Draft Genome Sequence of Cudoniella acicularis.</title>
        <authorList>
            <person name="Buettner E."/>
            <person name="Kellner H."/>
        </authorList>
    </citation>
    <scope>NUCLEOTIDE SEQUENCE [LARGE SCALE GENOMIC DNA]</scope>
    <source>
        <strain evidence="1 2">DSM 108380</strain>
    </source>
</reference>
<name>A0A8H4RLE7_9HELO</name>
<sequence length="67" mass="7458">MLVDDVSVRDARLREGVEGIDTRFFRLGRVIDSLGEVIDFMVGYSIAMPCPSRPRISNSTRGEPLST</sequence>
<dbReference type="Proteomes" id="UP000566819">
    <property type="component" value="Unassembled WGS sequence"/>
</dbReference>
<dbReference type="AlphaFoldDB" id="A0A8H4RLE7"/>
<comment type="caution">
    <text evidence="1">The sequence shown here is derived from an EMBL/GenBank/DDBJ whole genome shotgun (WGS) entry which is preliminary data.</text>
</comment>
<keyword evidence="2" id="KW-1185">Reference proteome</keyword>
<dbReference type="EMBL" id="JAAMPI010000557">
    <property type="protein sequence ID" value="KAF4630367.1"/>
    <property type="molecule type" value="Genomic_DNA"/>
</dbReference>
<proteinExistence type="predicted"/>
<organism evidence="1 2">
    <name type="scientific">Cudoniella acicularis</name>
    <dbReference type="NCBI Taxonomy" id="354080"/>
    <lineage>
        <taxon>Eukaryota</taxon>
        <taxon>Fungi</taxon>
        <taxon>Dikarya</taxon>
        <taxon>Ascomycota</taxon>
        <taxon>Pezizomycotina</taxon>
        <taxon>Leotiomycetes</taxon>
        <taxon>Helotiales</taxon>
        <taxon>Tricladiaceae</taxon>
        <taxon>Cudoniella</taxon>
    </lineage>
</organism>